<name>A0ABT4SJ17_9ACTN</name>
<sequence>MDIIDEITRTHREVRHSGETKVVQLVRHYDTVVEDLWDACTSAERIGRWFMPVTGDLRLGGHFQLQGNAGGEILACEPPRLLRVSWVMGEGPASHVEVRMAADGDRTRFELRHEAVVAPEFWDRYGPGAVGVGWDLGLLGLALHLTGGEKVDEQHFHETAEGREYITRSSRAWGEALRASGATDEQAAAVTAATTAFYAPPAE</sequence>
<gene>
    <name evidence="3" type="ORF">OUY22_27740</name>
</gene>
<feature type="domain" description="Activator of Hsp90 ATPase homologue 1/2-like C-terminal" evidence="2">
    <location>
        <begin position="31"/>
        <end position="135"/>
    </location>
</feature>
<organism evidence="3 4">
    <name type="scientific">Nonomuraea corallina</name>
    <dbReference type="NCBI Taxonomy" id="2989783"/>
    <lineage>
        <taxon>Bacteria</taxon>
        <taxon>Bacillati</taxon>
        <taxon>Actinomycetota</taxon>
        <taxon>Actinomycetes</taxon>
        <taxon>Streptosporangiales</taxon>
        <taxon>Streptosporangiaceae</taxon>
        <taxon>Nonomuraea</taxon>
    </lineage>
</organism>
<evidence type="ECO:0000256" key="1">
    <source>
        <dbReference type="ARBA" id="ARBA00006817"/>
    </source>
</evidence>
<evidence type="ECO:0000313" key="4">
    <source>
        <dbReference type="Proteomes" id="UP001144036"/>
    </source>
</evidence>
<protein>
    <submittedName>
        <fullName evidence="3">SRPBCC domain-containing protein</fullName>
    </submittedName>
</protein>
<evidence type="ECO:0000259" key="2">
    <source>
        <dbReference type="Pfam" id="PF08327"/>
    </source>
</evidence>
<comment type="caution">
    <text evidence="3">The sequence shown here is derived from an EMBL/GenBank/DDBJ whole genome shotgun (WGS) entry which is preliminary data.</text>
</comment>
<reference evidence="3" key="1">
    <citation type="submission" date="2022-11" db="EMBL/GenBank/DDBJ databases">
        <title>Nonomuraea corallina sp. nov., a new species of the genus Nonomuraea isolated from sea side sediment in Thai sea.</title>
        <authorList>
            <person name="Ngamcharungchit C."/>
            <person name="Matsumoto A."/>
            <person name="Suriyachadkun C."/>
            <person name="Panbangred W."/>
            <person name="Inahashi Y."/>
            <person name="Intra B."/>
        </authorList>
    </citation>
    <scope>NUCLEOTIDE SEQUENCE</scope>
    <source>
        <strain evidence="3">MCN248</strain>
    </source>
</reference>
<dbReference type="InterPro" id="IPR013538">
    <property type="entry name" value="ASHA1/2-like_C"/>
</dbReference>
<dbReference type="Pfam" id="PF08327">
    <property type="entry name" value="AHSA1"/>
    <property type="match status" value="1"/>
</dbReference>
<comment type="similarity">
    <text evidence="1">Belongs to the AHA1 family.</text>
</comment>
<evidence type="ECO:0000313" key="3">
    <source>
        <dbReference type="EMBL" id="MDA0637212.1"/>
    </source>
</evidence>
<dbReference type="Proteomes" id="UP001144036">
    <property type="component" value="Unassembled WGS sequence"/>
</dbReference>
<dbReference type="InterPro" id="IPR023393">
    <property type="entry name" value="START-like_dom_sf"/>
</dbReference>
<dbReference type="Gene3D" id="3.30.530.20">
    <property type="match status" value="1"/>
</dbReference>
<proteinExistence type="inferred from homology"/>
<dbReference type="EMBL" id="JAPNNL010000144">
    <property type="protein sequence ID" value="MDA0637212.1"/>
    <property type="molecule type" value="Genomic_DNA"/>
</dbReference>
<dbReference type="SUPFAM" id="SSF55961">
    <property type="entry name" value="Bet v1-like"/>
    <property type="match status" value="1"/>
</dbReference>
<dbReference type="RefSeq" id="WP_270158118.1">
    <property type="nucleotide sequence ID" value="NZ_JAPNNL010000144.1"/>
</dbReference>
<accession>A0ABT4SJ17</accession>
<keyword evidence="4" id="KW-1185">Reference proteome</keyword>